<dbReference type="PRINTS" id="PR00132">
    <property type="entry name" value="GLHYDRLASE2"/>
</dbReference>
<dbReference type="Gene3D" id="3.20.20.80">
    <property type="entry name" value="Glycosidases"/>
    <property type="match status" value="1"/>
</dbReference>
<dbReference type="Pfam" id="PF00703">
    <property type="entry name" value="Glyco_hydro_2"/>
    <property type="match status" value="1"/>
</dbReference>
<dbReference type="InterPro" id="IPR013783">
    <property type="entry name" value="Ig-like_fold"/>
</dbReference>
<feature type="domain" description="Beta galactosidase small chain/" evidence="8">
    <location>
        <begin position="758"/>
        <end position="1033"/>
    </location>
</feature>
<dbReference type="InterPro" id="IPR017853">
    <property type="entry name" value="GH"/>
</dbReference>
<dbReference type="InterPro" id="IPR014718">
    <property type="entry name" value="GH-type_carb-bd"/>
</dbReference>
<dbReference type="InterPro" id="IPR032312">
    <property type="entry name" value="LacZ_4"/>
</dbReference>
<evidence type="ECO:0000313" key="10">
    <source>
        <dbReference type="Proteomes" id="UP000245959"/>
    </source>
</evidence>
<dbReference type="Gene3D" id="2.60.40.10">
    <property type="entry name" value="Immunoglobulins"/>
    <property type="match status" value="2"/>
</dbReference>
<dbReference type="OrthoDB" id="9762066at2"/>
<sequence>MWNVSDKLYLLPEIQEINRLPMHSGGLPYRSREAVEPEKLSLDGNWKFRLYHRPEEVPADFAAPQADVKEWGEIAVPSNWTMAGLFDKPVYTNVKMPFENNPPMVPEENPTGVYRTTFRTPKEWKGRRVVIHVGGAESYLELYLNGRLIGMGKDTRLPSEFDLTRAVDFKGVNTLVCKVIRWSDSSYIEDQDQWWMAGIYRSVYLYATSPAYLEDVFSLGDYDRETGSGTVSVKVHLGFDFESYRNKECINGTSGPTEDFEVRCELCNAAGKKVWSAAAKIDWSFRKDYYRAELTGRLRRVQPWSSEAPMLYSLTTELYTASGELLDCRRAKVGFRRVEMVGRDLRINGERVIIRGVNRHEHDSRTGKTLSLESMVQDICMMKRFNFNAVRTCHYPDDHRWYDLCDEYGLYVLDEANFEAHDNYTNICRDPRWKAAIVARAERMVLRDRSHACIIGWSLGNESGSGENHQAEAAAVRALDDSRIIHHEGEIKDLWSQGHHCYFDADKSFNAFVNPMYPTLEDILTYARDRRADRPVIPCEYAHAMGNSSGSLGDYWDLFWNEPGIQGGFIWDWVDQGIWTKEENGVEFLGYGGDFGEKSHDFDFCCNGMISPDREPHPAMYEFLHLTGPVKVELLNTKKFRFKAANRRNFTSLADLAGLWEVQRNGRTVQKGKLALAAAPGESEEFTLPVKQFEIGPEDEVFVNFRFVLKKAMPYAEAGWELANDQCDITGAFKRVAAPAEPVKTAAPTVTETKQGWIIAAGDTVLKLAKNGDGTVEYGGKTVLESLPECNIFRACTDNDGIRGWDGQEHKPMGLWLKAGLDRLKRTASTCRVENSGNAAVATIEREFAGSDKKAPIRFTEKITVGGDGVVRFDCSYEIAEALPTLPRVGVSFLTAPGFEELEYFGRGPFENYIDRNRAAFVGRYATTVAETYVDYILPQENGNRTDVREFSLAGGGAVLEVKALDRFEFGVSHYTAADLFGAFHRKDLKVRPETVVTIDRRQRGLGTGSCGPQTRPEYEVSEKSYTLSFSLKIKK</sequence>
<comment type="caution">
    <text evidence="9">The sequence shown here is derived from an EMBL/GenBank/DDBJ whole genome shotgun (WGS) entry which is preliminary data.</text>
</comment>
<evidence type="ECO:0000256" key="3">
    <source>
        <dbReference type="ARBA" id="ARBA00012756"/>
    </source>
</evidence>
<name>A0A2U1B3W1_9BACT</name>
<dbReference type="Pfam" id="PF02837">
    <property type="entry name" value="Glyco_hydro_2_N"/>
    <property type="match status" value="1"/>
</dbReference>
<dbReference type="AlphaFoldDB" id="A0A2U1B3W1"/>
<accession>A0A2U1B3W1</accession>
<dbReference type="SMART" id="SM01038">
    <property type="entry name" value="Bgal_small_N"/>
    <property type="match status" value="1"/>
</dbReference>
<organism evidence="9 10">
    <name type="scientific">Victivallis vadensis</name>
    <dbReference type="NCBI Taxonomy" id="172901"/>
    <lineage>
        <taxon>Bacteria</taxon>
        <taxon>Pseudomonadati</taxon>
        <taxon>Lentisphaerota</taxon>
        <taxon>Lentisphaeria</taxon>
        <taxon>Victivallales</taxon>
        <taxon>Victivallaceae</taxon>
        <taxon>Victivallis</taxon>
    </lineage>
</organism>
<dbReference type="PROSITE" id="PS00719">
    <property type="entry name" value="GLYCOSYL_HYDROL_F2_1"/>
    <property type="match status" value="1"/>
</dbReference>
<dbReference type="Pfam" id="PF16353">
    <property type="entry name" value="LacZ_4"/>
    <property type="match status" value="1"/>
</dbReference>
<keyword evidence="5 7" id="KW-0326">Glycosidase</keyword>
<proteinExistence type="inferred from homology"/>
<dbReference type="Gene3D" id="2.70.98.10">
    <property type="match status" value="1"/>
</dbReference>
<dbReference type="GO" id="GO:0005990">
    <property type="term" value="P:lactose catabolic process"/>
    <property type="evidence" value="ECO:0007669"/>
    <property type="project" value="TreeGrafter"/>
</dbReference>
<dbReference type="InterPro" id="IPR036156">
    <property type="entry name" value="Beta-gal/glucu_dom_sf"/>
</dbReference>
<gene>
    <name evidence="9" type="ORF">C8D82_10959</name>
</gene>
<evidence type="ECO:0000259" key="8">
    <source>
        <dbReference type="SMART" id="SM01038"/>
    </source>
</evidence>
<dbReference type="InterPro" id="IPR006104">
    <property type="entry name" value="Glyco_hydro_2_N"/>
</dbReference>
<evidence type="ECO:0000313" key="9">
    <source>
        <dbReference type="EMBL" id="PVY43374.1"/>
    </source>
</evidence>
<dbReference type="SUPFAM" id="SSF49303">
    <property type="entry name" value="beta-Galactosidase/glucuronidase domain"/>
    <property type="match status" value="2"/>
</dbReference>
<reference evidence="9 10" key="1">
    <citation type="submission" date="2018-04" db="EMBL/GenBank/DDBJ databases">
        <title>Genomic Encyclopedia of Type Strains, Phase IV (KMG-IV): sequencing the most valuable type-strain genomes for metagenomic binning, comparative biology and taxonomic classification.</title>
        <authorList>
            <person name="Goeker M."/>
        </authorList>
    </citation>
    <scope>NUCLEOTIDE SEQUENCE [LARGE SCALE GENOMIC DNA]</scope>
    <source>
        <strain evidence="9 10">DSM 14823</strain>
    </source>
</reference>
<comment type="similarity">
    <text evidence="2 7">Belongs to the glycosyl hydrolase 2 family.</text>
</comment>
<evidence type="ECO:0000256" key="7">
    <source>
        <dbReference type="RuleBase" id="RU361154"/>
    </source>
</evidence>
<protein>
    <recommendedName>
        <fullName evidence="3 7">Beta-galactosidase</fullName>
        <ecNumber evidence="3 7">3.2.1.23</ecNumber>
    </recommendedName>
    <alternativeName>
        <fullName evidence="6 7">Lactase</fullName>
    </alternativeName>
</protein>
<evidence type="ECO:0000256" key="5">
    <source>
        <dbReference type="ARBA" id="ARBA00023295"/>
    </source>
</evidence>
<dbReference type="InterPro" id="IPR050347">
    <property type="entry name" value="Bact_Beta-galactosidase"/>
</dbReference>
<evidence type="ECO:0000256" key="4">
    <source>
        <dbReference type="ARBA" id="ARBA00022801"/>
    </source>
</evidence>
<dbReference type="GO" id="GO:0030246">
    <property type="term" value="F:carbohydrate binding"/>
    <property type="evidence" value="ECO:0007669"/>
    <property type="project" value="InterPro"/>
</dbReference>
<dbReference type="InterPro" id="IPR023230">
    <property type="entry name" value="Glyco_hydro_2_CS"/>
</dbReference>
<dbReference type="GO" id="GO:0004565">
    <property type="term" value="F:beta-galactosidase activity"/>
    <property type="evidence" value="ECO:0007669"/>
    <property type="project" value="UniProtKB-EC"/>
</dbReference>
<dbReference type="GeneID" id="78294861"/>
<dbReference type="SUPFAM" id="SSF49785">
    <property type="entry name" value="Galactose-binding domain-like"/>
    <property type="match status" value="1"/>
</dbReference>
<dbReference type="InterPro" id="IPR004199">
    <property type="entry name" value="B-gal_small/dom_5"/>
</dbReference>
<dbReference type="InterPro" id="IPR006102">
    <property type="entry name" value="Ig-like_GH2"/>
</dbReference>
<evidence type="ECO:0000256" key="2">
    <source>
        <dbReference type="ARBA" id="ARBA00007401"/>
    </source>
</evidence>
<evidence type="ECO:0000256" key="6">
    <source>
        <dbReference type="ARBA" id="ARBA00032230"/>
    </source>
</evidence>
<dbReference type="InterPro" id="IPR006103">
    <property type="entry name" value="Glyco_hydro_2_cat"/>
</dbReference>
<comment type="catalytic activity">
    <reaction evidence="1 7">
        <text>Hydrolysis of terminal non-reducing beta-D-galactose residues in beta-D-galactosides.</text>
        <dbReference type="EC" id="3.2.1.23"/>
    </reaction>
</comment>
<evidence type="ECO:0000256" key="1">
    <source>
        <dbReference type="ARBA" id="ARBA00001412"/>
    </source>
</evidence>
<dbReference type="SUPFAM" id="SSF74650">
    <property type="entry name" value="Galactose mutarotase-like"/>
    <property type="match status" value="1"/>
</dbReference>
<dbReference type="InterPro" id="IPR011013">
    <property type="entry name" value="Gal_mutarotase_sf_dom"/>
</dbReference>
<dbReference type="EC" id="3.2.1.23" evidence="3 7"/>
<dbReference type="EMBL" id="QEKH01000009">
    <property type="protein sequence ID" value="PVY43374.1"/>
    <property type="molecule type" value="Genomic_DNA"/>
</dbReference>
<dbReference type="Proteomes" id="UP000245959">
    <property type="component" value="Unassembled WGS sequence"/>
</dbReference>
<dbReference type="Gene3D" id="2.60.120.260">
    <property type="entry name" value="Galactose-binding domain-like"/>
    <property type="match status" value="1"/>
</dbReference>
<keyword evidence="10" id="KW-1185">Reference proteome</keyword>
<dbReference type="RefSeq" id="WP_116883556.1">
    <property type="nucleotide sequence ID" value="NZ_CABMMC010000045.1"/>
</dbReference>
<dbReference type="GO" id="GO:0009341">
    <property type="term" value="C:beta-galactosidase complex"/>
    <property type="evidence" value="ECO:0007669"/>
    <property type="project" value="InterPro"/>
</dbReference>
<dbReference type="PANTHER" id="PTHR46323">
    <property type="entry name" value="BETA-GALACTOSIDASE"/>
    <property type="match status" value="1"/>
</dbReference>
<dbReference type="Pfam" id="PF02836">
    <property type="entry name" value="Glyco_hydro_2_C"/>
    <property type="match status" value="1"/>
</dbReference>
<dbReference type="PANTHER" id="PTHR46323:SF2">
    <property type="entry name" value="BETA-GALACTOSIDASE"/>
    <property type="match status" value="1"/>
</dbReference>
<dbReference type="SUPFAM" id="SSF51445">
    <property type="entry name" value="(Trans)glycosidases"/>
    <property type="match status" value="1"/>
</dbReference>
<dbReference type="InterPro" id="IPR006101">
    <property type="entry name" value="Glyco_hydro_2"/>
</dbReference>
<dbReference type="InterPro" id="IPR008979">
    <property type="entry name" value="Galactose-bd-like_sf"/>
</dbReference>
<dbReference type="Pfam" id="PF02929">
    <property type="entry name" value="Bgal_small_N"/>
    <property type="match status" value="1"/>
</dbReference>
<keyword evidence="4 7" id="KW-0378">Hydrolase</keyword>